<dbReference type="Gene3D" id="3.30.465.10">
    <property type="match status" value="1"/>
</dbReference>
<dbReference type="Gene3D" id="3.10.20.30">
    <property type="match status" value="1"/>
</dbReference>
<dbReference type="GO" id="GO:0005506">
    <property type="term" value="F:iron ion binding"/>
    <property type="evidence" value="ECO:0007669"/>
    <property type="project" value="InterPro"/>
</dbReference>
<dbReference type="InterPro" id="IPR036683">
    <property type="entry name" value="CO_DH_flav_C_dom_sf"/>
</dbReference>
<keyword evidence="1" id="KW-0285">Flavoprotein</keyword>
<dbReference type="InterPro" id="IPR002346">
    <property type="entry name" value="Mopterin_DH_FAD-bd"/>
</dbReference>
<accession>A0A7H1NU73</accession>
<feature type="domain" description="FAD-binding PCMH-type" evidence="5">
    <location>
        <begin position="198"/>
        <end position="372"/>
    </location>
</feature>
<sequence length="484" mass="54209">MVERNIIRFYVGKQLCELREFTPHLTLLEWLRVHYGRTGCKEGCNEGDCGACTVCIIHKTDAGDLQWKAVNACIALVGSLDSVQIFTIEDVKKTDGSLHIIQQAMIDHHGSQCGFCTPGFIMSMLVYIATEKKYDVERLSQALSGNLCRCTGYSPMKKAMAEIYEQKLTQEYLSSFQAMEETVKKRLQQLEDKQNIEILGVEGRFSAPYHSDFFAHLYQTHPDALLVAGGSDVGLWITKKLQKYVHIIVLNRVADFKVISLTKDQSLFMGAGVTFKQALPVLSDYFPALRDFFYQIAGEQVRSVATLCGNIANASPIGDGPPVFIALGAKLHLRCGQEKRTLLLEEYFIDYGQQDRKPGEFIEGLSIPLSASHSKMAAYKISKRMQQDISTLAGVFTLHRDKTGRIKDIRLAFGGMAAVPKRALHAESALRGQVWGKQQLFAAQQALHKDFKPLSDVRASSWYRLEVAKNLLAQFYMEDTGVIL</sequence>
<dbReference type="InterPro" id="IPR014307">
    <property type="entry name" value="Xanthine_DH_ssu"/>
</dbReference>
<keyword evidence="4" id="KW-0408">Iron</keyword>
<dbReference type="InterPro" id="IPR036318">
    <property type="entry name" value="FAD-bd_PCMH-like_sf"/>
</dbReference>
<organism evidence="6 7">
    <name type="scientific">Entomobacter blattae</name>
    <dbReference type="NCBI Taxonomy" id="2762277"/>
    <lineage>
        <taxon>Bacteria</taxon>
        <taxon>Pseudomonadati</taxon>
        <taxon>Pseudomonadota</taxon>
        <taxon>Alphaproteobacteria</taxon>
        <taxon>Acetobacterales</taxon>
        <taxon>Acetobacteraceae</taxon>
        <taxon>Entomobacter</taxon>
    </lineage>
</organism>
<dbReference type="InterPro" id="IPR012675">
    <property type="entry name" value="Beta-grasp_dom_sf"/>
</dbReference>
<dbReference type="PIRSF" id="PIRSF036557">
    <property type="entry name" value="XdhA_RC"/>
    <property type="match status" value="1"/>
</dbReference>
<dbReference type="GO" id="GO:0051537">
    <property type="term" value="F:2 iron, 2 sulfur cluster binding"/>
    <property type="evidence" value="ECO:0007669"/>
    <property type="project" value="InterPro"/>
</dbReference>
<dbReference type="GO" id="GO:0004854">
    <property type="term" value="F:xanthine dehydrogenase activity"/>
    <property type="evidence" value="ECO:0007669"/>
    <property type="project" value="InterPro"/>
</dbReference>
<dbReference type="InterPro" id="IPR002888">
    <property type="entry name" value="2Fe-2S-bd"/>
</dbReference>
<dbReference type="InterPro" id="IPR036884">
    <property type="entry name" value="2Fe-2S-bd_dom_sf"/>
</dbReference>
<dbReference type="Gene3D" id="3.30.43.10">
    <property type="entry name" value="Uridine Diphospho-n-acetylenolpyruvylglucosamine Reductase, domain 2"/>
    <property type="match status" value="1"/>
</dbReference>
<dbReference type="InterPro" id="IPR016169">
    <property type="entry name" value="FAD-bd_PCMH_sub2"/>
</dbReference>
<protein>
    <submittedName>
        <fullName evidence="6">FAD binding domain in molybdopterin dehydrogenase</fullName>
    </submittedName>
</protein>
<evidence type="ECO:0000256" key="4">
    <source>
        <dbReference type="ARBA" id="ARBA00023004"/>
    </source>
</evidence>
<proteinExistence type="predicted"/>
<dbReference type="SMART" id="SM01092">
    <property type="entry name" value="CO_deh_flav_C"/>
    <property type="match status" value="1"/>
</dbReference>
<dbReference type="PANTHER" id="PTHR45444:SF3">
    <property type="entry name" value="XANTHINE DEHYDROGENASE"/>
    <property type="match status" value="1"/>
</dbReference>
<dbReference type="KEGG" id="ebla:JGUZn3_21300"/>
<dbReference type="InterPro" id="IPR006058">
    <property type="entry name" value="2Fe2S_fd_BS"/>
</dbReference>
<evidence type="ECO:0000313" key="6">
    <source>
        <dbReference type="EMBL" id="QNT79333.1"/>
    </source>
</evidence>
<evidence type="ECO:0000256" key="2">
    <source>
        <dbReference type="ARBA" id="ARBA00022723"/>
    </source>
</evidence>
<reference evidence="6 7" key="1">
    <citation type="submission" date="2020-08" db="EMBL/GenBank/DDBJ databases">
        <title>Complete genome sequence of Entomobacter blattae G55GP.</title>
        <authorList>
            <person name="Poehlein A."/>
            <person name="Guzman J."/>
            <person name="Daniel R."/>
            <person name="Vilcinskas A."/>
        </authorList>
    </citation>
    <scope>NUCLEOTIDE SEQUENCE [LARGE SCALE GENOMIC DNA]</scope>
    <source>
        <strain evidence="6 7">G55GP</strain>
    </source>
</reference>
<dbReference type="InterPro" id="IPR005107">
    <property type="entry name" value="CO_DH_flav_C"/>
</dbReference>
<dbReference type="Proteomes" id="UP000516349">
    <property type="component" value="Chromosome"/>
</dbReference>
<dbReference type="RefSeq" id="WP_203413506.1">
    <property type="nucleotide sequence ID" value="NZ_CP060244.1"/>
</dbReference>
<keyword evidence="2" id="KW-0479">Metal-binding</keyword>
<keyword evidence="3" id="KW-0274">FAD</keyword>
<dbReference type="InterPro" id="IPR016167">
    <property type="entry name" value="FAD-bd_PCMH_sub1"/>
</dbReference>
<name>A0A7H1NU73_9PROT</name>
<dbReference type="SUPFAM" id="SSF55447">
    <property type="entry name" value="CO dehydrogenase flavoprotein C-terminal domain-like"/>
    <property type="match status" value="1"/>
</dbReference>
<dbReference type="PROSITE" id="PS00197">
    <property type="entry name" value="2FE2S_FER_1"/>
    <property type="match status" value="1"/>
</dbReference>
<dbReference type="PANTHER" id="PTHR45444">
    <property type="entry name" value="XANTHINE DEHYDROGENASE"/>
    <property type="match status" value="1"/>
</dbReference>
<evidence type="ECO:0000313" key="7">
    <source>
        <dbReference type="Proteomes" id="UP000516349"/>
    </source>
</evidence>
<dbReference type="InterPro" id="IPR016208">
    <property type="entry name" value="Ald_Oxase/xanthine_DH-like"/>
</dbReference>
<gene>
    <name evidence="6" type="ORF">JGUZn3_21300</name>
</gene>
<dbReference type="SUPFAM" id="SSF56176">
    <property type="entry name" value="FAD-binding/transporter-associated domain-like"/>
    <property type="match status" value="1"/>
</dbReference>
<dbReference type="SUPFAM" id="SSF47741">
    <property type="entry name" value="CO dehydrogenase ISP C-domain like"/>
    <property type="match status" value="1"/>
</dbReference>
<dbReference type="Pfam" id="PF00941">
    <property type="entry name" value="FAD_binding_5"/>
    <property type="match status" value="1"/>
</dbReference>
<dbReference type="GO" id="GO:0071949">
    <property type="term" value="F:FAD binding"/>
    <property type="evidence" value="ECO:0007669"/>
    <property type="project" value="InterPro"/>
</dbReference>
<evidence type="ECO:0000256" key="1">
    <source>
        <dbReference type="ARBA" id="ARBA00022630"/>
    </source>
</evidence>
<dbReference type="InterPro" id="IPR012175">
    <property type="entry name" value="Xanth_DH_ssu_bac"/>
</dbReference>
<dbReference type="Gene3D" id="1.10.150.120">
    <property type="entry name" value="[2Fe-2S]-binding domain"/>
    <property type="match status" value="1"/>
</dbReference>
<evidence type="ECO:0000259" key="5">
    <source>
        <dbReference type="PROSITE" id="PS51387"/>
    </source>
</evidence>
<dbReference type="InterPro" id="IPR016166">
    <property type="entry name" value="FAD-bd_PCMH"/>
</dbReference>
<dbReference type="Pfam" id="PF03450">
    <property type="entry name" value="CO_deh_flav_C"/>
    <property type="match status" value="1"/>
</dbReference>
<dbReference type="SUPFAM" id="SSF54292">
    <property type="entry name" value="2Fe-2S ferredoxin-like"/>
    <property type="match status" value="1"/>
</dbReference>
<dbReference type="AlphaFoldDB" id="A0A7H1NU73"/>
<dbReference type="PROSITE" id="PS51387">
    <property type="entry name" value="FAD_PCMH"/>
    <property type="match status" value="1"/>
</dbReference>
<dbReference type="InterPro" id="IPR036010">
    <property type="entry name" value="2Fe-2S_ferredoxin-like_sf"/>
</dbReference>
<keyword evidence="7" id="KW-1185">Reference proteome</keyword>
<evidence type="ECO:0000256" key="3">
    <source>
        <dbReference type="ARBA" id="ARBA00022827"/>
    </source>
</evidence>
<dbReference type="Gene3D" id="3.30.390.50">
    <property type="entry name" value="CO dehydrogenase flavoprotein, C-terminal domain"/>
    <property type="match status" value="1"/>
</dbReference>
<dbReference type="NCBIfam" id="TIGR02963">
    <property type="entry name" value="xanthine_xdhA"/>
    <property type="match status" value="1"/>
</dbReference>
<dbReference type="EMBL" id="CP060244">
    <property type="protein sequence ID" value="QNT79333.1"/>
    <property type="molecule type" value="Genomic_DNA"/>
</dbReference>
<dbReference type="Pfam" id="PF01799">
    <property type="entry name" value="Fer2_2"/>
    <property type="match status" value="1"/>
</dbReference>